<name>A0ABR0KEV6_9EURO</name>
<keyword evidence="3" id="KW-1185">Reference proteome</keyword>
<evidence type="ECO:0000313" key="2">
    <source>
        <dbReference type="EMBL" id="KAK5094704.1"/>
    </source>
</evidence>
<protein>
    <submittedName>
        <fullName evidence="2">Uncharacterized protein</fullName>
    </submittedName>
</protein>
<reference evidence="2 3" key="1">
    <citation type="submission" date="2023-08" db="EMBL/GenBank/DDBJ databases">
        <title>Black Yeasts Isolated from many extreme environments.</title>
        <authorList>
            <person name="Coleine C."/>
            <person name="Stajich J.E."/>
            <person name="Selbmann L."/>
        </authorList>
    </citation>
    <scope>NUCLEOTIDE SEQUENCE [LARGE SCALE GENOMIC DNA]</scope>
    <source>
        <strain evidence="2 3">CCFEE 5885</strain>
    </source>
</reference>
<keyword evidence="1" id="KW-0732">Signal</keyword>
<proteinExistence type="predicted"/>
<sequence>MRHHTVLGAAALSTLFIQSVVAGPAMLLAAAAVTVFSLVVTGLGLGCKNADKDDVGTDRDANNCRKGKRSLEDLLMERDAELWATNLTETVKRDGGLYLPGVPQFVRDQCQTELTKATVVVTGPIGNNGIRLDGVPATCMTLATVLAGDPVNGPFPIPMGSAALQYNDLTLEQYNQFKALFTQHATA</sequence>
<evidence type="ECO:0000313" key="3">
    <source>
        <dbReference type="Proteomes" id="UP001345013"/>
    </source>
</evidence>
<evidence type="ECO:0000256" key="1">
    <source>
        <dbReference type="SAM" id="SignalP"/>
    </source>
</evidence>
<gene>
    <name evidence="2" type="ORF">LTR24_003404</name>
</gene>
<accession>A0ABR0KEV6</accession>
<comment type="caution">
    <text evidence="2">The sequence shown here is derived from an EMBL/GenBank/DDBJ whole genome shotgun (WGS) entry which is preliminary data.</text>
</comment>
<feature type="signal peptide" evidence="1">
    <location>
        <begin position="1"/>
        <end position="22"/>
    </location>
</feature>
<dbReference type="Proteomes" id="UP001345013">
    <property type="component" value="Unassembled WGS sequence"/>
</dbReference>
<organism evidence="2 3">
    <name type="scientific">Lithohypha guttulata</name>
    <dbReference type="NCBI Taxonomy" id="1690604"/>
    <lineage>
        <taxon>Eukaryota</taxon>
        <taxon>Fungi</taxon>
        <taxon>Dikarya</taxon>
        <taxon>Ascomycota</taxon>
        <taxon>Pezizomycotina</taxon>
        <taxon>Eurotiomycetes</taxon>
        <taxon>Chaetothyriomycetidae</taxon>
        <taxon>Chaetothyriales</taxon>
        <taxon>Trichomeriaceae</taxon>
        <taxon>Lithohypha</taxon>
    </lineage>
</organism>
<dbReference type="EMBL" id="JAVRRG010000032">
    <property type="protein sequence ID" value="KAK5094704.1"/>
    <property type="molecule type" value="Genomic_DNA"/>
</dbReference>
<feature type="chain" id="PRO_5045519363" evidence="1">
    <location>
        <begin position="23"/>
        <end position="187"/>
    </location>
</feature>